<proteinExistence type="predicted"/>
<dbReference type="Proteomes" id="UP000053989">
    <property type="component" value="Unassembled WGS sequence"/>
</dbReference>
<protein>
    <submittedName>
        <fullName evidence="1">Uncharacterized protein</fullName>
    </submittedName>
</protein>
<dbReference type="EMBL" id="KN822005">
    <property type="protein sequence ID" value="KIM69942.1"/>
    <property type="molecule type" value="Genomic_DNA"/>
</dbReference>
<evidence type="ECO:0000313" key="2">
    <source>
        <dbReference type="Proteomes" id="UP000053989"/>
    </source>
</evidence>
<dbReference type="HOGENOM" id="CLU_2868909_0_0_1"/>
<reference evidence="1 2" key="1">
    <citation type="submission" date="2014-04" db="EMBL/GenBank/DDBJ databases">
        <authorList>
            <consortium name="DOE Joint Genome Institute"/>
            <person name="Kuo A."/>
            <person name="Kohler A."/>
            <person name="Nagy L.G."/>
            <person name="Floudas D."/>
            <person name="Copeland A."/>
            <person name="Barry K.W."/>
            <person name="Cichocki N."/>
            <person name="Veneault-Fourrey C."/>
            <person name="LaButti K."/>
            <person name="Lindquist E.A."/>
            <person name="Lipzen A."/>
            <person name="Lundell T."/>
            <person name="Morin E."/>
            <person name="Murat C."/>
            <person name="Sun H."/>
            <person name="Tunlid A."/>
            <person name="Henrissat B."/>
            <person name="Grigoriev I.V."/>
            <person name="Hibbett D.S."/>
            <person name="Martin F."/>
            <person name="Nordberg H.P."/>
            <person name="Cantor M.N."/>
            <person name="Hua S.X."/>
        </authorList>
    </citation>
    <scope>NUCLEOTIDE SEQUENCE [LARGE SCALE GENOMIC DNA]</scope>
    <source>
        <strain evidence="1 2">Foug A</strain>
    </source>
</reference>
<name>A0A0C3AY85_9AGAM</name>
<dbReference type="InParanoid" id="A0A0C3AY85"/>
<dbReference type="AlphaFoldDB" id="A0A0C3AY85"/>
<gene>
    <name evidence="1" type="ORF">SCLCIDRAFT_1207194</name>
</gene>
<organism evidence="1 2">
    <name type="scientific">Scleroderma citrinum Foug A</name>
    <dbReference type="NCBI Taxonomy" id="1036808"/>
    <lineage>
        <taxon>Eukaryota</taxon>
        <taxon>Fungi</taxon>
        <taxon>Dikarya</taxon>
        <taxon>Basidiomycota</taxon>
        <taxon>Agaricomycotina</taxon>
        <taxon>Agaricomycetes</taxon>
        <taxon>Agaricomycetidae</taxon>
        <taxon>Boletales</taxon>
        <taxon>Sclerodermatineae</taxon>
        <taxon>Sclerodermataceae</taxon>
        <taxon>Scleroderma</taxon>
    </lineage>
</organism>
<accession>A0A0C3AY85</accession>
<reference evidence="2" key="2">
    <citation type="submission" date="2015-01" db="EMBL/GenBank/DDBJ databases">
        <title>Evolutionary Origins and Diversification of the Mycorrhizal Mutualists.</title>
        <authorList>
            <consortium name="DOE Joint Genome Institute"/>
            <consortium name="Mycorrhizal Genomics Consortium"/>
            <person name="Kohler A."/>
            <person name="Kuo A."/>
            <person name="Nagy L.G."/>
            <person name="Floudas D."/>
            <person name="Copeland A."/>
            <person name="Barry K.W."/>
            <person name="Cichocki N."/>
            <person name="Veneault-Fourrey C."/>
            <person name="LaButti K."/>
            <person name="Lindquist E.A."/>
            <person name="Lipzen A."/>
            <person name="Lundell T."/>
            <person name="Morin E."/>
            <person name="Murat C."/>
            <person name="Riley R."/>
            <person name="Ohm R."/>
            <person name="Sun H."/>
            <person name="Tunlid A."/>
            <person name="Henrissat B."/>
            <person name="Grigoriev I.V."/>
            <person name="Hibbett D.S."/>
            <person name="Martin F."/>
        </authorList>
    </citation>
    <scope>NUCLEOTIDE SEQUENCE [LARGE SCALE GENOMIC DNA]</scope>
    <source>
        <strain evidence="2">Foug A</strain>
    </source>
</reference>
<keyword evidence="2" id="KW-1185">Reference proteome</keyword>
<sequence length="64" mass="7246">MIYHVGVFCGGRWCKHYDANEKTDLIDFLISPAALFYSQMSVGTEERPDVSEGLVHGKKCLEPR</sequence>
<evidence type="ECO:0000313" key="1">
    <source>
        <dbReference type="EMBL" id="KIM69942.1"/>
    </source>
</evidence>